<organism evidence="2 3">
    <name type="scientific">Cytospora mali</name>
    <name type="common">Apple Valsa canker fungus</name>
    <name type="synonym">Valsa mali</name>
    <dbReference type="NCBI Taxonomy" id="578113"/>
    <lineage>
        <taxon>Eukaryota</taxon>
        <taxon>Fungi</taxon>
        <taxon>Dikarya</taxon>
        <taxon>Ascomycota</taxon>
        <taxon>Pezizomycotina</taxon>
        <taxon>Sordariomycetes</taxon>
        <taxon>Sordariomycetidae</taxon>
        <taxon>Diaporthales</taxon>
        <taxon>Cytosporaceae</taxon>
        <taxon>Cytospora</taxon>
    </lineage>
</organism>
<evidence type="ECO:0000313" key="2">
    <source>
        <dbReference type="EMBL" id="KUI69345.1"/>
    </source>
</evidence>
<accession>A0A194VZX8</accession>
<dbReference type="PANTHER" id="PTHR43544">
    <property type="entry name" value="SHORT-CHAIN DEHYDROGENASE/REDUCTASE"/>
    <property type="match status" value="1"/>
</dbReference>
<dbReference type="Pfam" id="PF00106">
    <property type="entry name" value="adh_short"/>
    <property type="match status" value="1"/>
</dbReference>
<dbReference type="SMR" id="A0A194VZX8"/>
<dbReference type="PRINTS" id="PR00081">
    <property type="entry name" value="GDHRDH"/>
</dbReference>
<keyword evidence="3" id="KW-1185">Reference proteome</keyword>
<dbReference type="AlphaFoldDB" id="A0A194VZX8"/>
<evidence type="ECO:0000313" key="3">
    <source>
        <dbReference type="Proteomes" id="UP000078559"/>
    </source>
</evidence>
<dbReference type="GO" id="GO:0005737">
    <property type="term" value="C:cytoplasm"/>
    <property type="evidence" value="ECO:0007669"/>
    <property type="project" value="TreeGrafter"/>
</dbReference>
<sequence>MAAINVLITGANRGLGRGFVEAYVAKPYHVVIAAVRDPEHHSSKALVEISNKGEGSRIIIVKIDATAEADAAAAVEHLTTYEGIHRLDIVIANAGIAYIWPSVAELKAEDLLAHFKPNVLGIVFLYQATRQLLLRAAEPKWVTIGSNAGCIEVTHFPNAAYGPTKSAVHWITKRINAEDEKLVSFVIHPGWVQTAIGNLGASQLGMDQAPVPVKDSVGAMVPLIDKATKEATGGRLWDYTGEILAW</sequence>
<evidence type="ECO:0000256" key="1">
    <source>
        <dbReference type="ARBA" id="ARBA00006484"/>
    </source>
</evidence>
<dbReference type="InterPro" id="IPR002347">
    <property type="entry name" value="SDR_fam"/>
</dbReference>
<dbReference type="OrthoDB" id="9876299at2759"/>
<dbReference type="EMBL" id="CM003102">
    <property type="protein sequence ID" value="KUI69345.1"/>
    <property type="molecule type" value="Genomic_DNA"/>
</dbReference>
<dbReference type="InterPro" id="IPR036291">
    <property type="entry name" value="NAD(P)-bd_dom_sf"/>
</dbReference>
<protein>
    <submittedName>
        <fullName evidence="2">Norsolorinic acid ketoreductase</fullName>
    </submittedName>
</protein>
<dbReference type="SUPFAM" id="SSF51735">
    <property type="entry name" value="NAD(P)-binding Rossmann-fold domains"/>
    <property type="match status" value="1"/>
</dbReference>
<gene>
    <name evidence="2" type="ORF">VM1G_05062</name>
</gene>
<dbReference type="GO" id="GO:0016491">
    <property type="term" value="F:oxidoreductase activity"/>
    <property type="evidence" value="ECO:0007669"/>
    <property type="project" value="TreeGrafter"/>
</dbReference>
<dbReference type="InterPro" id="IPR051468">
    <property type="entry name" value="Fungal_SecMetab_SDRs"/>
</dbReference>
<proteinExistence type="inferred from homology"/>
<comment type="similarity">
    <text evidence="1">Belongs to the short-chain dehydrogenases/reductases (SDR) family.</text>
</comment>
<reference evidence="2" key="1">
    <citation type="submission" date="2014-12" db="EMBL/GenBank/DDBJ databases">
        <title>Genome Sequence of Valsa Canker Pathogens Uncovers a Specific Adaption of Colonization on Woody Bark.</title>
        <authorList>
            <person name="Yin Z."/>
            <person name="Liu H."/>
            <person name="Gao X."/>
            <person name="Li Z."/>
            <person name="Song N."/>
            <person name="Ke X."/>
            <person name="Dai Q."/>
            <person name="Wu Y."/>
            <person name="Sun Y."/>
            <person name="Xu J.-R."/>
            <person name="Kang Z.K."/>
            <person name="Wang L."/>
            <person name="Huang L."/>
        </authorList>
    </citation>
    <scope>NUCLEOTIDE SEQUENCE [LARGE SCALE GENOMIC DNA]</scope>
    <source>
        <strain evidence="2">03-8</strain>
    </source>
</reference>
<dbReference type="Gene3D" id="3.40.50.720">
    <property type="entry name" value="NAD(P)-binding Rossmann-like Domain"/>
    <property type="match status" value="1"/>
</dbReference>
<dbReference type="Proteomes" id="UP000078559">
    <property type="component" value="Chromosome 5"/>
</dbReference>
<name>A0A194VZX8_CYTMA</name>
<dbReference type="PANTHER" id="PTHR43544:SF26">
    <property type="entry name" value="SHORT CHAIN DEHYDROGENASE_REDUCTASE FAMILY OXIDOREDUCTASE (JCVI)"/>
    <property type="match status" value="1"/>
</dbReference>